<proteinExistence type="predicted"/>
<dbReference type="OrthoDB" id="47485at2759"/>
<dbReference type="InParanoid" id="A0A1E7FP97"/>
<evidence type="ECO:0000313" key="3">
    <source>
        <dbReference type="EMBL" id="OEU19966.1"/>
    </source>
</evidence>
<name>A0A1E7FP97_9STRA</name>
<keyword evidence="4" id="KW-1185">Reference proteome</keyword>
<evidence type="ECO:0000256" key="1">
    <source>
        <dbReference type="SAM" id="MobiDB-lite"/>
    </source>
</evidence>
<dbReference type="AlphaFoldDB" id="A0A1E7FP97"/>
<reference evidence="3 4" key="1">
    <citation type="submission" date="2016-09" db="EMBL/GenBank/DDBJ databases">
        <title>Extensive genetic diversity and differential bi-allelic expression allows diatom success in the polar Southern Ocean.</title>
        <authorList>
            <consortium name="DOE Joint Genome Institute"/>
            <person name="Mock T."/>
            <person name="Otillar R.P."/>
            <person name="Strauss J."/>
            <person name="Dupont C."/>
            <person name="Frickenhaus S."/>
            <person name="Maumus F."/>
            <person name="Mcmullan M."/>
            <person name="Sanges R."/>
            <person name="Schmutz J."/>
            <person name="Toseland A."/>
            <person name="Valas R."/>
            <person name="Veluchamy A."/>
            <person name="Ward B.J."/>
            <person name="Allen A."/>
            <person name="Barry K."/>
            <person name="Falciatore A."/>
            <person name="Ferrante M."/>
            <person name="Fortunato A.E."/>
            <person name="Gloeckner G."/>
            <person name="Gruber A."/>
            <person name="Hipkin R."/>
            <person name="Janech M."/>
            <person name="Kroth P."/>
            <person name="Leese F."/>
            <person name="Lindquist E."/>
            <person name="Lyon B.R."/>
            <person name="Martin J."/>
            <person name="Mayer C."/>
            <person name="Parker M."/>
            <person name="Quesneville H."/>
            <person name="Raymond J."/>
            <person name="Uhlig C."/>
            <person name="Valentin K.U."/>
            <person name="Worden A.Z."/>
            <person name="Armbrust E.V."/>
            <person name="Bowler C."/>
            <person name="Green B."/>
            <person name="Moulton V."/>
            <person name="Van Oosterhout C."/>
            <person name="Grigoriev I."/>
        </authorList>
    </citation>
    <scope>NUCLEOTIDE SEQUENCE [LARGE SCALE GENOMIC DNA]</scope>
    <source>
        <strain evidence="3 4">CCMP1102</strain>
    </source>
</reference>
<feature type="signal peptide" evidence="2">
    <location>
        <begin position="1"/>
        <end position="21"/>
    </location>
</feature>
<dbReference type="Proteomes" id="UP000095751">
    <property type="component" value="Unassembled WGS sequence"/>
</dbReference>
<accession>A0A1E7FP97</accession>
<feature type="region of interest" description="Disordered" evidence="1">
    <location>
        <begin position="40"/>
        <end position="81"/>
    </location>
</feature>
<dbReference type="KEGG" id="fcy:FRACYDRAFT_236027"/>
<gene>
    <name evidence="3" type="ORF">FRACYDRAFT_236027</name>
</gene>
<feature type="compositionally biased region" description="Basic and acidic residues" evidence="1">
    <location>
        <begin position="68"/>
        <end position="78"/>
    </location>
</feature>
<protein>
    <submittedName>
        <fullName evidence="3">Uncharacterized protein</fullName>
    </submittedName>
</protein>
<sequence length="135" mass="14845">MMRIILLLLGVTLQFPAATNGFLSSSVSMIRQPVNLLMSSDKSNDDVDDGDNNNTNRRSLRELGYSDDEIKRSTRKSDTSNNREQIKVRIDLIDNIDPVTLSAIGFGLIALNFFVFANMGDGGIGGIVAYIINVF</sequence>
<keyword evidence="2" id="KW-0732">Signal</keyword>
<evidence type="ECO:0000313" key="4">
    <source>
        <dbReference type="Proteomes" id="UP000095751"/>
    </source>
</evidence>
<evidence type="ECO:0000256" key="2">
    <source>
        <dbReference type="SAM" id="SignalP"/>
    </source>
</evidence>
<feature type="chain" id="PRO_5009193395" evidence="2">
    <location>
        <begin position="22"/>
        <end position="135"/>
    </location>
</feature>
<organism evidence="3 4">
    <name type="scientific">Fragilariopsis cylindrus CCMP1102</name>
    <dbReference type="NCBI Taxonomy" id="635003"/>
    <lineage>
        <taxon>Eukaryota</taxon>
        <taxon>Sar</taxon>
        <taxon>Stramenopiles</taxon>
        <taxon>Ochrophyta</taxon>
        <taxon>Bacillariophyta</taxon>
        <taxon>Bacillariophyceae</taxon>
        <taxon>Bacillariophycidae</taxon>
        <taxon>Bacillariales</taxon>
        <taxon>Bacillariaceae</taxon>
        <taxon>Fragilariopsis</taxon>
    </lineage>
</organism>
<dbReference type="EMBL" id="KV784355">
    <property type="protein sequence ID" value="OEU19966.1"/>
    <property type="molecule type" value="Genomic_DNA"/>
</dbReference>